<accession>A0A5C3M9X1</accession>
<protein>
    <submittedName>
        <fullName evidence="1">Uncharacterized protein</fullName>
    </submittedName>
</protein>
<evidence type="ECO:0000313" key="2">
    <source>
        <dbReference type="Proteomes" id="UP000308652"/>
    </source>
</evidence>
<dbReference type="Proteomes" id="UP000308652">
    <property type="component" value="Unassembled WGS sequence"/>
</dbReference>
<proteinExistence type="predicted"/>
<reference evidence="1 2" key="1">
    <citation type="journal article" date="2019" name="Nat. Ecol. Evol.">
        <title>Megaphylogeny resolves global patterns of mushroom evolution.</title>
        <authorList>
            <person name="Varga T."/>
            <person name="Krizsan K."/>
            <person name="Foldi C."/>
            <person name="Dima B."/>
            <person name="Sanchez-Garcia M."/>
            <person name="Sanchez-Ramirez S."/>
            <person name="Szollosi G.J."/>
            <person name="Szarkandi J.G."/>
            <person name="Papp V."/>
            <person name="Albert L."/>
            <person name="Andreopoulos W."/>
            <person name="Angelini C."/>
            <person name="Antonin V."/>
            <person name="Barry K.W."/>
            <person name="Bougher N.L."/>
            <person name="Buchanan P."/>
            <person name="Buyck B."/>
            <person name="Bense V."/>
            <person name="Catcheside P."/>
            <person name="Chovatia M."/>
            <person name="Cooper J."/>
            <person name="Damon W."/>
            <person name="Desjardin D."/>
            <person name="Finy P."/>
            <person name="Geml J."/>
            <person name="Haridas S."/>
            <person name="Hughes K."/>
            <person name="Justo A."/>
            <person name="Karasinski D."/>
            <person name="Kautmanova I."/>
            <person name="Kiss B."/>
            <person name="Kocsube S."/>
            <person name="Kotiranta H."/>
            <person name="LaButti K.M."/>
            <person name="Lechner B.E."/>
            <person name="Liimatainen K."/>
            <person name="Lipzen A."/>
            <person name="Lukacs Z."/>
            <person name="Mihaltcheva S."/>
            <person name="Morgado L.N."/>
            <person name="Niskanen T."/>
            <person name="Noordeloos M.E."/>
            <person name="Ohm R.A."/>
            <person name="Ortiz-Santana B."/>
            <person name="Ovrebo C."/>
            <person name="Racz N."/>
            <person name="Riley R."/>
            <person name="Savchenko A."/>
            <person name="Shiryaev A."/>
            <person name="Soop K."/>
            <person name="Spirin V."/>
            <person name="Szebenyi C."/>
            <person name="Tomsovsky M."/>
            <person name="Tulloss R.E."/>
            <person name="Uehling J."/>
            <person name="Grigoriev I.V."/>
            <person name="Vagvolgyi C."/>
            <person name="Papp T."/>
            <person name="Martin F.M."/>
            <person name="Miettinen O."/>
            <person name="Hibbett D.S."/>
            <person name="Nagy L.G."/>
        </authorList>
    </citation>
    <scope>NUCLEOTIDE SEQUENCE [LARGE SCALE GENOMIC DNA]</scope>
    <source>
        <strain evidence="1 2">CBS 166.37</strain>
    </source>
</reference>
<name>A0A5C3M9X1_9AGAR</name>
<dbReference type="AlphaFoldDB" id="A0A5C3M9X1"/>
<keyword evidence="2" id="KW-1185">Reference proteome</keyword>
<sequence>MNFLTFEGAHGLHTKVTFESRVGIVQDGISPRKAQALGKCLLVSPGTRLYGLYFHLRLITLFWWQTCWTIPFDITDVQLGELKLPRALRSLQILLFSIAGSSREKDHPLILTSVQSNQHSFAVDTCLLSSQRLSSIPRTQCTLEHMQVAGMSEEG</sequence>
<organism evidence="1 2">
    <name type="scientific">Crucibulum laeve</name>
    <dbReference type="NCBI Taxonomy" id="68775"/>
    <lineage>
        <taxon>Eukaryota</taxon>
        <taxon>Fungi</taxon>
        <taxon>Dikarya</taxon>
        <taxon>Basidiomycota</taxon>
        <taxon>Agaricomycotina</taxon>
        <taxon>Agaricomycetes</taxon>
        <taxon>Agaricomycetidae</taxon>
        <taxon>Agaricales</taxon>
        <taxon>Agaricineae</taxon>
        <taxon>Nidulariaceae</taxon>
        <taxon>Crucibulum</taxon>
    </lineage>
</organism>
<gene>
    <name evidence="1" type="ORF">BDQ12DRAFT_352275</name>
</gene>
<dbReference type="EMBL" id="ML213593">
    <property type="protein sequence ID" value="TFK42070.1"/>
    <property type="molecule type" value="Genomic_DNA"/>
</dbReference>
<evidence type="ECO:0000313" key="1">
    <source>
        <dbReference type="EMBL" id="TFK42070.1"/>
    </source>
</evidence>